<dbReference type="RefSeq" id="WP_160819223.1">
    <property type="nucleotide sequence ID" value="NZ_JBHSXS010000091.1"/>
</dbReference>
<keyword evidence="3" id="KW-1185">Reference proteome</keyword>
<keyword evidence="1" id="KW-0812">Transmembrane</keyword>
<evidence type="ECO:0000313" key="2">
    <source>
        <dbReference type="EMBL" id="MFC6887414.1"/>
    </source>
</evidence>
<dbReference type="PROSITE" id="PS51318">
    <property type="entry name" value="TAT"/>
    <property type="match status" value="1"/>
</dbReference>
<dbReference type="InterPro" id="IPR006311">
    <property type="entry name" value="TAT_signal"/>
</dbReference>
<feature type="transmembrane region" description="Helical" evidence="1">
    <location>
        <begin position="96"/>
        <end position="117"/>
    </location>
</feature>
<organism evidence="2 3">
    <name type="scientific">Actinomadura yumaensis</name>
    <dbReference type="NCBI Taxonomy" id="111807"/>
    <lineage>
        <taxon>Bacteria</taxon>
        <taxon>Bacillati</taxon>
        <taxon>Actinomycetota</taxon>
        <taxon>Actinomycetes</taxon>
        <taxon>Streptosporangiales</taxon>
        <taxon>Thermomonosporaceae</taxon>
        <taxon>Actinomadura</taxon>
    </lineage>
</organism>
<keyword evidence="1" id="KW-0472">Membrane</keyword>
<proteinExistence type="predicted"/>
<accession>A0ABW2CZX6</accession>
<dbReference type="Proteomes" id="UP001596380">
    <property type="component" value="Unassembled WGS sequence"/>
</dbReference>
<protein>
    <submittedName>
        <fullName evidence="2">DUF1648 domain-containing protein</fullName>
    </submittedName>
</protein>
<feature type="transmembrane region" description="Helical" evidence="1">
    <location>
        <begin position="192"/>
        <end position="214"/>
    </location>
</feature>
<feature type="transmembrane region" description="Helical" evidence="1">
    <location>
        <begin position="132"/>
        <end position="154"/>
    </location>
</feature>
<feature type="transmembrane region" description="Helical" evidence="1">
    <location>
        <begin position="226"/>
        <end position="245"/>
    </location>
</feature>
<dbReference type="EMBL" id="JBHSXS010000091">
    <property type="protein sequence ID" value="MFC6887414.1"/>
    <property type="molecule type" value="Genomic_DNA"/>
</dbReference>
<sequence>MASRPDPGPAPVSRRSLVLTVSLAAVAGLALIPVAPLALRDRLPDPLATHWGGGGTADGHASFGANLGFLLGLWMVFCAVALLCGWTAWGRRSVRAWTAGLLGFGAGMTAGVLATMLRANLDRSTWRDAGTIGWPVVALLIAGSAAIGLACSLLGRIGPERGPEAAPAPEDAPRIALGARERTVWIGYVRSTWMVVLGGVLLVGGSIGTLLALLLPGSLVPGSTPAIAAACLPLTGAVGLALSFVRVTVDARGLAVAFGPFGRPVRRIKLDRISLAWAEDRSPAQAGGWGYRINGLGTTVMLRGGECLVVRHGDGRDFAVSVDDAERAAAVLNSLRERSAA</sequence>
<evidence type="ECO:0000313" key="3">
    <source>
        <dbReference type="Proteomes" id="UP001596380"/>
    </source>
</evidence>
<evidence type="ECO:0000256" key="1">
    <source>
        <dbReference type="SAM" id="Phobius"/>
    </source>
</evidence>
<name>A0ABW2CZX6_9ACTN</name>
<reference evidence="3" key="1">
    <citation type="journal article" date="2019" name="Int. J. Syst. Evol. Microbiol.">
        <title>The Global Catalogue of Microorganisms (GCM) 10K type strain sequencing project: providing services to taxonomists for standard genome sequencing and annotation.</title>
        <authorList>
            <consortium name="The Broad Institute Genomics Platform"/>
            <consortium name="The Broad Institute Genome Sequencing Center for Infectious Disease"/>
            <person name="Wu L."/>
            <person name="Ma J."/>
        </authorList>
    </citation>
    <scope>NUCLEOTIDE SEQUENCE [LARGE SCALE GENOMIC DNA]</scope>
    <source>
        <strain evidence="3">JCM 3369</strain>
    </source>
</reference>
<gene>
    <name evidence="2" type="ORF">ACFQKB_47155</name>
</gene>
<keyword evidence="1" id="KW-1133">Transmembrane helix</keyword>
<comment type="caution">
    <text evidence="2">The sequence shown here is derived from an EMBL/GenBank/DDBJ whole genome shotgun (WGS) entry which is preliminary data.</text>
</comment>
<feature type="transmembrane region" description="Helical" evidence="1">
    <location>
        <begin position="64"/>
        <end position="89"/>
    </location>
</feature>